<keyword evidence="8 12" id="KW-0238">DNA-binding</keyword>
<evidence type="ECO:0000313" key="14">
    <source>
        <dbReference type="EMBL" id="NQE35191.1"/>
    </source>
</evidence>
<dbReference type="Pfam" id="PF00772">
    <property type="entry name" value="DnaB"/>
    <property type="match status" value="1"/>
</dbReference>
<comment type="catalytic activity">
    <reaction evidence="10 12">
        <text>ATP + H2O = ADP + phosphate + H(+)</text>
        <dbReference type="Rhea" id="RHEA:13065"/>
        <dbReference type="ChEBI" id="CHEBI:15377"/>
        <dbReference type="ChEBI" id="CHEBI:15378"/>
        <dbReference type="ChEBI" id="CHEBI:30616"/>
        <dbReference type="ChEBI" id="CHEBI:43474"/>
        <dbReference type="ChEBI" id="CHEBI:456216"/>
        <dbReference type="EC" id="5.6.2.3"/>
    </reaction>
</comment>
<dbReference type="SUPFAM" id="SSF52540">
    <property type="entry name" value="P-loop containing nucleoside triphosphate hydrolases"/>
    <property type="match status" value="1"/>
</dbReference>
<sequence>MTSFDDITPPMNLQAEEAILAGLLLDPNAMVRVVGVLSPEMFCMNIHQIIYQAILHLYNRNQSTDLMTVTTWLSDRKQLEKVGGESKLAQLVDRTVSAVNIDQYAALLEEKHLRRKLIQSGREVVELGYDTATELSIVQDKAEEKIFNATKQKSGKFEPKPISECLINAFNKLEQGEIPGFSTGLSDLDGLIGGLNKQDLIVIAARASMGKTWLACYLANWIAMQYSLPVVFFSAEMSEEQLSKRFLAMHSKINSQRLIRNQVYEGEWEPLTRALGTVGDLPIIIDDTPASSQNPARMRSILRRVCAERGKLGLVVLDYIQKLGDRGAANRAQAVGAITGHCKDMAKEFDVPFVALAQINRGVEGQSNKRPFMSDIKDSGDIEQDMDLGLLLYRDEYYHSNTEDKGVMEINVGKNRNGPTGTCKALFSPETGQFSDHKAR</sequence>
<keyword evidence="9" id="KW-0413">Isomerase</keyword>
<dbReference type="EC" id="5.6.2.3" evidence="11 12"/>
<evidence type="ECO:0000259" key="13">
    <source>
        <dbReference type="PROSITE" id="PS51199"/>
    </source>
</evidence>
<evidence type="ECO:0000256" key="1">
    <source>
        <dbReference type="ARBA" id="ARBA00008428"/>
    </source>
</evidence>
<evidence type="ECO:0000256" key="7">
    <source>
        <dbReference type="ARBA" id="ARBA00022840"/>
    </source>
</evidence>
<name>A0ABX2CXZ0_9CYAN</name>
<keyword evidence="15" id="KW-1185">Reference proteome</keyword>
<gene>
    <name evidence="14" type="primary">dnaB_3</name>
    <name evidence="14" type="ORF">E5S67_02921</name>
</gene>
<dbReference type="CDD" id="cd00984">
    <property type="entry name" value="DnaB_C"/>
    <property type="match status" value="1"/>
</dbReference>
<accession>A0ABX2CXZ0</accession>
<evidence type="ECO:0000256" key="6">
    <source>
        <dbReference type="ARBA" id="ARBA00022806"/>
    </source>
</evidence>
<evidence type="ECO:0000256" key="2">
    <source>
        <dbReference type="ARBA" id="ARBA00022515"/>
    </source>
</evidence>
<dbReference type="Gene3D" id="1.10.860.10">
    <property type="entry name" value="DNAb Helicase, Chain A"/>
    <property type="match status" value="1"/>
</dbReference>
<dbReference type="GO" id="GO:0003678">
    <property type="term" value="F:DNA helicase activity"/>
    <property type="evidence" value="ECO:0007669"/>
    <property type="project" value="UniProtKB-EC"/>
</dbReference>
<evidence type="ECO:0000256" key="5">
    <source>
        <dbReference type="ARBA" id="ARBA00022801"/>
    </source>
</evidence>
<evidence type="ECO:0000256" key="8">
    <source>
        <dbReference type="ARBA" id="ARBA00023125"/>
    </source>
</evidence>
<dbReference type="SUPFAM" id="SSF48024">
    <property type="entry name" value="N-terminal domain of DnaB helicase"/>
    <property type="match status" value="1"/>
</dbReference>
<protein>
    <recommendedName>
        <fullName evidence="11 12">Replicative DNA helicase</fullName>
        <ecNumber evidence="11 12">5.6.2.3</ecNumber>
    </recommendedName>
</protein>
<keyword evidence="4 12" id="KW-0547">Nucleotide-binding</keyword>
<dbReference type="InterPro" id="IPR027417">
    <property type="entry name" value="P-loop_NTPase"/>
</dbReference>
<dbReference type="RefSeq" id="WP_172188390.1">
    <property type="nucleotide sequence ID" value="NZ_CAWPPK010000262.1"/>
</dbReference>
<keyword evidence="2 12" id="KW-0639">Primosome</keyword>
<comment type="function">
    <text evidence="12">The main replicative DNA helicase, it participates in initiation and elongation during chromosome replication. Travels ahead of the DNA replisome, separating dsDNA into templates for DNA synthesis. A processive ATP-dependent 5'-3' DNA helicase it has DNA-dependent ATPase activity.</text>
</comment>
<dbReference type="Pfam" id="PF03796">
    <property type="entry name" value="DnaB_C"/>
    <property type="match status" value="1"/>
</dbReference>
<dbReference type="InterPro" id="IPR007692">
    <property type="entry name" value="DNA_helicase_DnaB"/>
</dbReference>
<keyword evidence="6 12" id="KW-0347">Helicase</keyword>
<comment type="similarity">
    <text evidence="1 12">Belongs to the helicase family. DnaB subfamily.</text>
</comment>
<keyword evidence="5 12" id="KW-0378">Hydrolase</keyword>
<evidence type="ECO:0000313" key="15">
    <source>
        <dbReference type="Proteomes" id="UP000702425"/>
    </source>
</evidence>
<organism evidence="14 15">
    <name type="scientific">Microcoleus asticus IPMA8</name>
    <dbReference type="NCBI Taxonomy" id="2563858"/>
    <lineage>
        <taxon>Bacteria</taxon>
        <taxon>Bacillati</taxon>
        <taxon>Cyanobacteriota</taxon>
        <taxon>Cyanophyceae</taxon>
        <taxon>Oscillatoriophycideae</taxon>
        <taxon>Oscillatoriales</taxon>
        <taxon>Microcoleaceae</taxon>
        <taxon>Microcoleus</taxon>
        <taxon>Microcoleus asticus</taxon>
    </lineage>
</organism>
<dbReference type="PROSITE" id="PS51199">
    <property type="entry name" value="SF4_HELICASE"/>
    <property type="match status" value="1"/>
</dbReference>
<dbReference type="InterPro" id="IPR016136">
    <property type="entry name" value="DNA_helicase_N/primase_C"/>
</dbReference>
<dbReference type="InterPro" id="IPR007693">
    <property type="entry name" value="DNA_helicase_DnaB-like_N"/>
</dbReference>
<comment type="caution">
    <text evidence="14">The sequence shown here is derived from an EMBL/GenBank/DDBJ whole genome shotgun (WGS) entry which is preliminary data.</text>
</comment>
<keyword evidence="3 12" id="KW-0235">DNA replication</keyword>
<evidence type="ECO:0000256" key="12">
    <source>
        <dbReference type="RuleBase" id="RU362085"/>
    </source>
</evidence>
<dbReference type="InterPro" id="IPR036185">
    <property type="entry name" value="DNA_heli_DnaB-like_N_sf"/>
</dbReference>
<dbReference type="GO" id="GO:0016787">
    <property type="term" value="F:hydrolase activity"/>
    <property type="evidence" value="ECO:0007669"/>
    <property type="project" value="UniProtKB-KW"/>
</dbReference>
<dbReference type="Proteomes" id="UP000702425">
    <property type="component" value="Unassembled WGS sequence"/>
</dbReference>
<evidence type="ECO:0000256" key="3">
    <source>
        <dbReference type="ARBA" id="ARBA00022705"/>
    </source>
</evidence>
<dbReference type="Gene3D" id="3.40.50.300">
    <property type="entry name" value="P-loop containing nucleotide triphosphate hydrolases"/>
    <property type="match status" value="1"/>
</dbReference>
<dbReference type="InterPro" id="IPR007694">
    <property type="entry name" value="DNA_helicase_DnaB-like_C"/>
</dbReference>
<feature type="domain" description="SF4 helicase" evidence="13">
    <location>
        <begin position="174"/>
        <end position="440"/>
    </location>
</feature>
<evidence type="ECO:0000256" key="11">
    <source>
        <dbReference type="NCBIfam" id="TIGR00665"/>
    </source>
</evidence>
<dbReference type="EMBL" id="SRRZ01000049">
    <property type="protein sequence ID" value="NQE35191.1"/>
    <property type="molecule type" value="Genomic_DNA"/>
</dbReference>
<dbReference type="PANTHER" id="PTHR30153:SF2">
    <property type="entry name" value="REPLICATIVE DNA HELICASE"/>
    <property type="match status" value="1"/>
</dbReference>
<reference evidence="14 15" key="1">
    <citation type="journal article" date="2020" name="Sci. Rep.">
        <title>A novel cyanobacterial geosmin producer, revising GeoA distribution and dispersion patterns in Bacteria.</title>
        <authorList>
            <person name="Churro C."/>
            <person name="Semedo-Aguiar A.P."/>
            <person name="Silva A.D."/>
            <person name="Pereira-Leal J.B."/>
            <person name="Leite R.B."/>
        </authorList>
    </citation>
    <scope>NUCLEOTIDE SEQUENCE [LARGE SCALE GENOMIC DNA]</scope>
    <source>
        <strain evidence="14 15">IPMA8</strain>
    </source>
</reference>
<evidence type="ECO:0000256" key="9">
    <source>
        <dbReference type="ARBA" id="ARBA00023235"/>
    </source>
</evidence>
<proteinExistence type="inferred from homology"/>
<dbReference type="PANTHER" id="PTHR30153">
    <property type="entry name" value="REPLICATIVE DNA HELICASE DNAB"/>
    <property type="match status" value="1"/>
</dbReference>
<evidence type="ECO:0000256" key="10">
    <source>
        <dbReference type="ARBA" id="ARBA00048954"/>
    </source>
</evidence>
<dbReference type="NCBIfam" id="TIGR00665">
    <property type="entry name" value="DnaB"/>
    <property type="match status" value="1"/>
</dbReference>
<keyword evidence="7 12" id="KW-0067">ATP-binding</keyword>
<evidence type="ECO:0000256" key="4">
    <source>
        <dbReference type="ARBA" id="ARBA00022741"/>
    </source>
</evidence>